<dbReference type="AlphaFoldDB" id="A0A2K1YPY9"/>
<proteinExistence type="predicted"/>
<evidence type="ECO:0000313" key="2">
    <source>
        <dbReference type="Proteomes" id="UP000006729"/>
    </source>
</evidence>
<reference evidence="1 2" key="1">
    <citation type="journal article" date="2006" name="Science">
        <title>The genome of black cottonwood, Populus trichocarpa (Torr. &amp; Gray).</title>
        <authorList>
            <person name="Tuskan G.A."/>
            <person name="Difazio S."/>
            <person name="Jansson S."/>
            <person name="Bohlmann J."/>
            <person name="Grigoriev I."/>
            <person name="Hellsten U."/>
            <person name="Putnam N."/>
            <person name="Ralph S."/>
            <person name="Rombauts S."/>
            <person name="Salamov A."/>
            <person name="Schein J."/>
            <person name="Sterck L."/>
            <person name="Aerts A."/>
            <person name="Bhalerao R.R."/>
            <person name="Bhalerao R.P."/>
            <person name="Blaudez D."/>
            <person name="Boerjan W."/>
            <person name="Brun A."/>
            <person name="Brunner A."/>
            <person name="Busov V."/>
            <person name="Campbell M."/>
            <person name="Carlson J."/>
            <person name="Chalot M."/>
            <person name="Chapman J."/>
            <person name="Chen G.L."/>
            <person name="Cooper D."/>
            <person name="Coutinho P.M."/>
            <person name="Couturier J."/>
            <person name="Covert S."/>
            <person name="Cronk Q."/>
            <person name="Cunningham R."/>
            <person name="Davis J."/>
            <person name="Degroeve S."/>
            <person name="Dejardin A."/>
            <person name="Depamphilis C."/>
            <person name="Detter J."/>
            <person name="Dirks B."/>
            <person name="Dubchak I."/>
            <person name="Duplessis S."/>
            <person name="Ehlting J."/>
            <person name="Ellis B."/>
            <person name="Gendler K."/>
            <person name="Goodstein D."/>
            <person name="Gribskov M."/>
            <person name="Grimwood J."/>
            <person name="Groover A."/>
            <person name="Gunter L."/>
            <person name="Hamberger B."/>
            <person name="Heinze B."/>
            <person name="Helariutta Y."/>
            <person name="Henrissat B."/>
            <person name="Holligan D."/>
            <person name="Holt R."/>
            <person name="Huang W."/>
            <person name="Islam-Faridi N."/>
            <person name="Jones S."/>
            <person name="Jones-Rhoades M."/>
            <person name="Jorgensen R."/>
            <person name="Joshi C."/>
            <person name="Kangasjarvi J."/>
            <person name="Karlsson J."/>
            <person name="Kelleher C."/>
            <person name="Kirkpatrick R."/>
            <person name="Kirst M."/>
            <person name="Kohler A."/>
            <person name="Kalluri U."/>
            <person name="Larimer F."/>
            <person name="Leebens-Mack J."/>
            <person name="Leple J.C."/>
            <person name="Locascio P."/>
            <person name="Lou Y."/>
            <person name="Lucas S."/>
            <person name="Martin F."/>
            <person name="Montanini B."/>
            <person name="Napoli C."/>
            <person name="Nelson D.R."/>
            <person name="Nelson C."/>
            <person name="Nieminen K."/>
            <person name="Nilsson O."/>
            <person name="Pereda V."/>
            <person name="Peter G."/>
            <person name="Philippe R."/>
            <person name="Pilate G."/>
            <person name="Poliakov A."/>
            <person name="Razumovskaya J."/>
            <person name="Richardson P."/>
            <person name="Rinaldi C."/>
            <person name="Ritland K."/>
            <person name="Rouze P."/>
            <person name="Ryaboy D."/>
            <person name="Schmutz J."/>
            <person name="Schrader J."/>
            <person name="Segerman B."/>
            <person name="Shin H."/>
            <person name="Siddiqui A."/>
            <person name="Sterky F."/>
            <person name="Terry A."/>
            <person name="Tsai C.J."/>
            <person name="Uberbacher E."/>
            <person name="Unneberg P."/>
            <person name="Vahala J."/>
            <person name="Wall K."/>
            <person name="Wessler S."/>
            <person name="Yang G."/>
            <person name="Yin T."/>
            <person name="Douglas C."/>
            <person name="Marra M."/>
            <person name="Sandberg G."/>
            <person name="Van de Peer Y."/>
            <person name="Rokhsar D."/>
        </authorList>
    </citation>
    <scope>NUCLEOTIDE SEQUENCE [LARGE SCALE GENOMIC DNA]</scope>
    <source>
        <strain evidence="2">cv. Nisqually</strain>
    </source>
</reference>
<organism evidence="1 2">
    <name type="scientific">Populus trichocarpa</name>
    <name type="common">Western balsam poplar</name>
    <name type="synonym">Populus balsamifera subsp. trichocarpa</name>
    <dbReference type="NCBI Taxonomy" id="3694"/>
    <lineage>
        <taxon>Eukaryota</taxon>
        <taxon>Viridiplantae</taxon>
        <taxon>Streptophyta</taxon>
        <taxon>Embryophyta</taxon>
        <taxon>Tracheophyta</taxon>
        <taxon>Spermatophyta</taxon>
        <taxon>Magnoliopsida</taxon>
        <taxon>eudicotyledons</taxon>
        <taxon>Gunneridae</taxon>
        <taxon>Pentapetalae</taxon>
        <taxon>rosids</taxon>
        <taxon>fabids</taxon>
        <taxon>Malpighiales</taxon>
        <taxon>Salicaceae</taxon>
        <taxon>Saliceae</taxon>
        <taxon>Populus</taxon>
    </lineage>
</organism>
<dbReference type="EMBL" id="CM009299">
    <property type="protein sequence ID" value="PNT15100.1"/>
    <property type="molecule type" value="Genomic_DNA"/>
</dbReference>
<sequence>MLGMSRHWGQISCIERKTERTCDLLGFSGQLRSSHVYASFVLEALGPPFHLVSSSSHYSSTLRSIY</sequence>
<dbReference type="InParanoid" id="A0A2K1YPY9"/>
<evidence type="ECO:0000313" key="1">
    <source>
        <dbReference type="EMBL" id="PNT15100.1"/>
    </source>
</evidence>
<name>A0A2K1YPY9_POPTR</name>
<accession>A0A2K1YPY9</accession>
<dbReference type="Proteomes" id="UP000006729">
    <property type="component" value="Chromosome 10"/>
</dbReference>
<keyword evidence="2" id="KW-1185">Reference proteome</keyword>
<protein>
    <submittedName>
        <fullName evidence="1">Uncharacterized protein</fullName>
    </submittedName>
</protein>
<gene>
    <name evidence="1" type="ORF">POPTR_010G066300</name>
</gene>